<dbReference type="InterPro" id="IPR016187">
    <property type="entry name" value="CTDL_fold"/>
</dbReference>
<keyword evidence="2" id="KW-0430">Lectin</keyword>
<sequence>MVFGKLRDKIKCRKLAELAKERNFGRMLPFLPLLLLVTLGASVSVKDPETLQSEMFPPIHSNCTQSLTDFLLLRQEVQLSKMAAAEEVRTQLMRENLQVLTQVRDALSQVSETLTQRSQVGGNSLVETRRTCDPPFSPVGDSCLLLSLDQKEDWATARQFCVGKGADLARFSDAAGYAAILDYVNKINSQNDMTDVWLGGTDEALEGTWLWVTGELMPRGTPFWGSTDGYDAAPDGGRSQNCAGLYKRDNYYMHDFRCNGAAAPLCQK</sequence>
<comment type="caution">
    <text evidence="2">The sequence shown here is derived from an EMBL/GenBank/DDBJ whole genome shotgun (WGS) entry which is preliminary data.</text>
</comment>
<evidence type="ECO:0000313" key="3">
    <source>
        <dbReference type="Proteomes" id="UP000283509"/>
    </source>
</evidence>
<gene>
    <name evidence="2" type="ORF">C7M84_013011</name>
</gene>
<dbReference type="AlphaFoldDB" id="A0A423SX67"/>
<dbReference type="GO" id="GO:0030246">
    <property type="term" value="F:carbohydrate binding"/>
    <property type="evidence" value="ECO:0007669"/>
    <property type="project" value="UniProtKB-KW"/>
</dbReference>
<proteinExistence type="predicted"/>
<feature type="domain" description="C-type lectin" evidence="1">
    <location>
        <begin position="139"/>
        <end position="267"/>
    </location>
</feature>
<dbReference type="OrthoDB" id="6343917at2759"/>
<evidence type="ECO:0000313" key="2">
    <source>
        <dbReference type="EMBL" id="ROT68834.1"/>
    </source>
</evidence>
<dbReference type="PANTHER" id="PTHR22801">
    <property type="entry name" value="LITHOSTATHINE"/>
    <property type="match status" value="1"/>
</dbReference>
<name>A0A423SX67_PENVA</name>
<dbReference type="EMBL" id="QCYY01002628">
    <property type="protein sequence ID" value="ROT68834.1"/>
    <property type="molecule type" value="Genomic_DNA"/>
</dbReference>
<keyword evidence="3" id="KW-1185">Reference proteome</keyword>
<dbReference type="SMART" id="SM00034">
    <property type="entry name" value="CLECT"/>
    <property type="match status" value="1"/>
</dbReference>
<evidence type="ECO:0000259" key="1">
    <source>
        <dbReference type="PROSITE" id="PS50041"/>
    </source>
</evidence>
<dbReference type="PROSITE" id="PS50041">
    <property type="entry name" value="C_TYPE_LECTIN_2"/>
    <property type="match status" value="1"/>
</dbReference>
<dbReference type="PANTHER" id="PTHR22801:SF63">
    <property type="entry name" value="C-TYPE LECTIN DOMAIN-CONTAINING PROTEIN"/>
    <property type="match status" value="1"/>
</dbReference>
<dbReference type="SUPFAM" id="SSF56436">
    <property type="entry name" value="C-type lectin-like"/>
    <property type="match status" value="1"/>
</dbReference>
<dbReference type="InterPro" id="IPR016186">
    <property type="entry name" value="C-type_lectin-like/link_sf"/>
</dbReference>
<dbReference type="Gene3D" id="3.10.100.10">
    <property type="entry name" value="Mannose-Binding Protein A, subunit A"/>
    <property type="match status" value="1"/>
</dbReference>
<organism evidence="2 3">
    <name type="scientific">Penaeus vannamei</name>
    <name type="common">Whiteleg shrimp</name>
    <name type="synonym">Litopenaeus vannamei</name>
    <dbReference type="NCBI Taxonomy" id="6689"/>
    <lineage>
        <taxon>Eukaryota</taxon>
        <taxon>Metazoa</taxon>
        <taxon>Ecdysozoa</taxon>
        <taxon>Arthropoda</taxon>
        <taxon>Crustacea</taxon>
        <taxon>Multicrustacea</taxon>
        <taxon>Malacostraca</taxon>
        <taxon>Eumalacostraca</taxon>
        <taxon>Eucarida</taxon>
        <taxon>Decapoda</taxon>
        <taxon>Dendrobranchiata</taxon>
        <taxon>Penaeoidea</taxon>
        <taxon>Penaeidae</taxon>
        <taxon>Penaeus</taxon>
    </lineage>
</organism>
<protein>
    <submittedName>
        <fullName evidence="2">C-type lectin domain-containing protein</fullName>
    </submittedName>
</protein>
<dbReference type="InterPro" id="IPR001304">
    <property type="entry name" value="C-type_lectin-like"/>
</dbReference>
<dbReference type="Proteomes" id="UP000283509">
    <property type="component" value="Unassembled WGS sequence"/>
</dbReference>
<reference evidence="2 3" key="1">
    <citation type="submission" date="2018-04" db="EMBL/GenBank/DDBJ databases">
        <authorList>
            <person name="Zhang X."/>
            <person name="Yuan J."/>
            <person name="Li F."/>
            <person name="Xiang J."/>
        </authorList>
    </citation>
    <scope>NUCLEOTIDE SEQUENCE [LARGE SCALE GENOMIC DNA]</scope>
    <source>
        <tissue evidence="2">Muscle</tissue>
    </source>
</reference>
<dbReference type="InterPro" id="IPR050801">
    <property type="entry name" value="Ca-Dep_Lectins_ImmuneDev"/>
</dbReference>
<reference evidence="2 3" key="2">
    <citation type="submission" date="2019-01" db="EMBL/GenBank/DDBJ databases">
        <title>The decoding of complex shrimp genome reveals the adaptation for benthos swimmer, frequently molting mechanism and breeding impact on genome.</title>
        <authorList>
            <person name="Sun Y."/>
            <person name="Gao Y."/>
            <person name="Yu Y."/>
        </authorList>
    </citation>
    <scope>NUCLEOTIDE SEQUENCE [LARGE SCALE GENOMIC DNA]</scope>
    <source>
        <tissue evidence="2">Muscle</tissue>
    </source>
</reference>
<dbReference type="Pfam" id="PF00059">
    <property type="entry name" value="Lectin_C"/>
    <property type="match status" value="1"/>
</dbReference>
<accession>A0A423SX67</accession>
<dbReference type="CDD" id="cd00037">
    <property type="entry name" value="CLECT"/>
    <property type="match status" value="1"/>
</dbReference>